<proteinExistence type="predicted"/>
<organism evidence="1 2">
    <name type="scientific">Nitrosomonas communis</name>
    <dbReference type="NCBI Taxonomy" id="44574"/>
    <lineage>
        <taxon>Bacteria</taxon>
        <taxon>Pseudomonadati</taxon>
        <taxon>Pseudomonadota</taxon>
        <taxon>Betaproteobacteria</taxon>
        <taxon>Nitrosomonadales</taxon>
        <taxon>Nitrosomonadaceae</taxon>
        <taxon>Nitrosomonas</taxon>
    </lineage>
</organism>
<evidence type="ECO:0000313" key="1">
    <source>
        <dbReference type="EMBL" id="TYP90183.1"/>
    </source>
</evidence>
<accession>A0A5D3YDX2</accession>
<gene>
    <name evidence="1" type="ORF">BCL69_101412</name>
</gene>
<reference evidence="1 2" key="1">
    <citation type="submission" date="2019-07" db="EMBL/GenBank/DDBJ databases">
        <title>Active sludge and wastewater microbial communities from Klosterneuburg, Austria.</title>
        <authorList>
            <person name="Wagner M."/>
        </authorList>
    </citation>
    <scope>NUCLEOTIDE SEQUENCE [LARGE SCALE GENOMIC DNA]</scope>
    <source>
        <strain evidence="1 2">Nm2</strain>
    </source>
</reference>
<dbReference type="EMBL" id="VNHT01000014">
    <property type="protein sequence ID" value="TYP90183.1"/>
    <property type="molecule type" value="Genomic_DNA"/>
</dbReference>
<sequence>MYLHLHTFYRNRNRQNPPYSVSIITHIYHLCGQVAIKLAYGFLKYSTIYDYPQLLIKFPLHRLGYGAERNNYSLES</sequence>
<protein>
    <submittedName>
        <fullName evidence="1">Uncharacterized protein</fullName>
    </submittedName>
</protein>
<evidence type="ECO:0000313" key="2">
    <source>
        <dbReference type="Proteomes" id="UP000324176"/>
    </source>
</evidence>
<name>A0A5D3YDX2_9PROT</name>
<dbReference type="AlphaFoldDB" id="A0A5D3YDX2"/>
<comment type="caution">
    <text evidence="1">The sequence shown here is derived from an EMBL/GenBank/DDBJ whole genome shotgun (WGS) entry which is preliminary data.</text>
</comment>
<dbReference type="Proteomes" id="UP000324176">
    <property type="component" value="Unassembled WGS sequence"/>
</dbReference>